<comment type="caution">
    <text evidence="2">The sequence shown here is derived from an EMBL/GenBank/DDBJ whole genome shotgun (WGS) entry which is preliminary data.</text>
</comment>
<feature type="region of interest" description="Disordered" evidence="1">
    <location>
        <begin position="1"/>
        <end position="101"/>
    </location>
</feature>
<name>A0A426YIR6_ENSVE</name>
<evidence type="ECO:0000313" key="2">
    <source>
        <dbReference type="EMBL" id="RRT51651.1"/>
    </source>
</evidence>
<protein>
    <submittedName>
        <fullName evidence="2">Uncharacterized protein</fullName>
    </submittedName>
</protein>
<reference evidence="2 3" key="1">
    <citation type="journal article" date="2014" name="Agronomy (Basel)">
        <title>A Draft Genome Sequence for Ensete ventricosum, the Drought-Tolerant Tree Against Hunger.</title>
        <authorList>
            <person name="Harrison J."/>
            <person name="Moore K.A."/>
            <person name="Paszkiewicz K."/>
            <person name="Jones T."/>
            <person name="Grant M."/>
            <person name="Ambacheew D."/>
            <person name="Muzemil S."/>
            <person name="Studholme D.J."/>
        </authorList>
    </citation>
    <scope>NUCLEOTIDE SEQUENCE [LARGE SCALE GENOMIC DNA]</scope>
</reference>
<evidence type="ECO:0000313" key="3">
    <source>
        <dbReference type="Proteomes" id="UP000287651"/>
    </source>
</evidence>
<evidence type="ECO:0000256" key="1">
    <source>
        <dbReference type="SAM" id="MobiDB-lite"/>
    </source>
</evidence>
<dbReference type="Proteomes" id="UP000287651">
    <property type="component" value="Unassembled WGS sequence"/>
</dbReference>
<sequence>MILQSSTPEARSPSDPGQSLGKRQVGDKPTQESSHAGKKAGREAAKRSAGKGGRLWRREEPKKKKRGDRRSGDRYREKNGKGASEGLAEVVGERCETAMGK</sequence>
<feature type="compositionally biased region" description="Basic and acidic residues" evidence="1">
    <location>
        <begin position="91"/>
        <end position="101"/>
    </location>
</feature>
<accession>A0A426YIR6</accession>
<proteinExistence type="predicted"/>
<feature type="compositionally biased region" description="Basic and acidic residues" evidence="1">
    <location>
        <begin position="69"/>
        <end position="80"/>
    </location>
</feature>
<organism evidence="2 3">
    <name type="scientific">Ensete ventricosum</name>
    <name type="common">Abyssinian banana</name>
    <name type="synonym">Musa ensete</name>
    <dbReference type="NCBI Taxonomy" id="4639"/>
    <lineage>
        <taxon>Eukaryota</taxon>
        <taxon>Viridiplantae</taxon>
        <taxon>Streptophyta</taxon>
        <taxon>Embryophyta</taxon>
        <taxon>Tracheophyta</taxon>
        <taxon>Spermatophyta</taxon>
        <taxon>Magnoliopsida</taxon>
        <taxon>Liliopsida</taxon>
        <taxon>Zingiberales</taxon>
        <taxon>Musaceae</taxon>
        <taxon>Ensete</taxon>
    </lineage>
</organism>
<dbReference type="EMBL" id="AMZH03012113">
    <property type="protein sequence ID" value="RRT51651.1"/>
    <property type="molecule type" value="Genomic_DNA"/>
</dbReference>
<gene>
    <name evidence="2" type="ORF">B296_00046110</name>
</gene>
<dbReference type="AlphaFoldDB" id="A0A426YIR6"/>